<organism evidence="2 3">
    <name type="scientific">Opitutus terrae (strain DSM 11246 / JCM 15787 / PB90-1)</name>
    <dbReference type="NCBI Taxonomy" id="452637"/>
    <lineage>
        <taxon>Bacteria</taxon>
        <taxon>Pseudomonadati</taxon>
        <taxon>Verrucomicrobiota</taxon>
        <taxon>Opitutia</taxon>
        <taxon>Opitutales</taxon>
        <taxon>Opitutaceae</taxon>
        <taxon>Opitutus</taxon>
    </lineage>
</organism>
<evidence type="ECO:0000313" key="2">
    <source>
        <dbReference type="EMBL" id="ACB76908.1"/>
    </source>
</evidence>
<dbReference type="Proteomes" id="UP000007013">
    <property type="component" value="Chromosome"/>
</dbReference>
<name>B1ZWF6_OPITP</name>
<dbReference type="KEGG" id="ote:Oter_3631"/>
<gene>
    <name evidence="2" type="ordered locus">Oter_3631</name>
</gene>
<dbReference type="EMBL" id="CP001032">
    <property type="protein sequence ID" value="ACB76908.1"/>
    <property type="molecule type" value="Genomic_DNA"/>
</dbReference>
<reference evidence="2 3" key="1">
    <citation type="journal article" date="2011" name="J. Bacteriol.">
        <title>Genome sequence of the verrucomicrobium Opitutus terrae PB90-1, an abundant inhabitant of rice paddy soil ecosystems.</title>
        <authorList>
            <person name="van Passel M.W."/>
            <person name="Kant R."/>
            <person name="Palva A."/>
            <person name="Copeland A."/>
            <person name="Lucas S."/>
            <person name="Lapidus A."/>
            <person name="Glavina del Rio T."/>
            <person name="Pitluck S."/>
            <person name="Goltsman E."/>
            <person name="Clum A."/>
            <person name="Sun H."/>
            <person name="Schmutz J."/>
            <person name="Larimer F.W."/>
            <person name="Land M.L."/>
            <person name="Hauser L."/>
            <person name="Kyrpides N."/>
            <person name="Mikhailova N."/>
            <person name="Richardson P.P."/>
            <person name="Janssen P.H."/>
            <person name="de Vos W.M."/>
            <person name="Smidt H."/>
        </authorList>
    </citation>
    <scope>NUCLEOTIDE SEQUENCE [LARGE SCALE GENOMIC DNA]</scope>
    <source>
        <strain evidence="3">DSM 11246 / JCM 15787 / PB90-1</strain>
    </source>
</reference>
<comment type="similarity">
    <text evidence="1">Belongs to the UPF0301 (AlgH) family.</text>
</comment>
<dbReference type="RefSeq" id="WP_012376437.1">
    <property type="nucleotide sequence ID" value="NC_010571.1"/>
</dbReference>
<dbReference type="GO" id="GO:0005829">
    <property type="term" value="C:cytosol"/>
    <property type="evidence" value="ECO:0007669"/>
    <property type="project" value="TreeGrafter"/>
</dbReference>
<dbReference type="InterPro" id="IPR003774">
    <property type="entry name" value="AlgH-like"/>
</dbReference>
<proteinExistence type="inferred from homology"/>
<sequence>MRESRKISRPSLAGSLLLAHPALRDPNFRRAIVLMSVHNAEGAMGVVLNRPMGKRLGELNGEFALGSLASVPLFHGGPVQTEQLVLVAWQPQEDGFRLHFGVEPERAMQLAAEEGTQLRAFLGYSGWGGGQLEAELKQKTWLVADMPAGLLEGPQDAAMWRSVVSSLGEEWRLLAQEPDDLSAN</sequence>
<dbReference type="Gene3D" id="3.40.1740.10">
    <property type="entry name" value="VC0467-like"/>
    <property type="match status" value="1"/>
</dbReference>
<keyword evidence="3" id="KW-1185">Reference proteome</keyword>
<dbReference type="PANTHER" id="PTHR30327">
    <property type="entry name" value="UNCHARACTERIZED PROTEIN YQGE"/>
    <property type="match status" value="1"/>
</dbReference>
<dbReference type="OrthoDB" id="9807486at2"/>
<dbReference type="PANTHER" id="PTHR30327:SF1">
    <property type="entry name" value="UPF0301 PROTEIN YQGE"/>
    <property type="match status" value="1"/>
</dbReference>
<dbReference type="HOGENOM" id="CLU_057596_2_1_0"/>
<dbReference type="eggNOG" id="COG1678">
    <property type="taxonomic scope" value="Bacteria"/>
</dbReference>
<dbReference type="AlphaFoldDB" id="B1ZWF6"/>
<accession>B1ZWF6</accession>
<evidence type="ECO:0000256" key="1">
    <source>
        <dbReference type="ARBA" id="ARBA00009600"/>
    </source>
</evidence>
<dbReference type="SUPFAM" id="SSF143456">
    <property type="entry name" value="VC0467-like"/>
    <property type="match status" value="1"/>
</dbReference>
<dbReference type="Pfam" id="PF02622">
    <property type="entry name" value="DUF179"/>
    <property type="match status" value="1"/>
</dbReference>
<evidence type="ECO:0000313" key="3">
    <source>
        <dbReference type="Proteomes" id="UP000007013"/>
    </source>
</evidence>
<dbReference type="STRING" id="452637.Oter_3631"/>
<protein>
    <submittedName>
        <fullName evidence="2">Uncharacterized protein</fullName>
    </submittedName>
</protein>